<feature type="chain" id="PRO_5004454491" description="Lipid-binding serum glycoprotein N-terminal domain-containing protein" evidence="2">
    <location>
        <begin position="20"/>
        <end position="235"/>
    </location>
</feature>
<dbReference type="Proteomes" id="UP000012073">
    <property type="component" value="Unassembled WGS sequence"/>
</dbReference>
<dbReference type="PhylomeDB" id="R7QBR7"/>
<feature type="signal peptide" evidence="2">
    <location>
        <begin position="1"/>
        <end position="19"/>
    </location>
</feature>
<evidence type="ECO:0000256" key="2">
    <source>
        <dbReference type="SAM" id="SignalP"/>
    </source>
</evidence>
<dbReference type="RefSeq" id="XP_005715298.1">
    <property type="nucleotide sequence ID" value="XM_005715241.1"/>
</dbReference>
<name>R7QBR7_CHOCR</name>
<proteinExistence type="predicted"/>
<evidence type="ECO:0008006" key="5">
    <source>
        <dbReference type="Google" id="ProtNLM"/>
    </source>
</evidence>
<dbReference type="EMBL" id="HG001732">
    <property type="protein sequence ID" value="CDF35479.1"/>
    <property type="molecule type" value="Genomic_DNA"/>
</dbReference>
<dbReference type="AlphaFoldDB" id="R7QBR7"/>
<keyword evidence="2" id="KW-0732">Signal</keyword>
<organism evidence="3 4">
    <name type="scientific">Chondrus crispus</name>
    <name type="common">Carrageen Irish moss</name>
    <name type="synonym">Polymorpha crispa</name>
    <dbReference type="NCBI Taxonomy" id="2769"/>
    <lineage>
        <taxon>Eukaryota</taxon>
        <taxon>Rhodophyta</taxon>
        <taxon>Florideophyceae</taxon>
        <taxon>Rhodymeniophycidae</taxon>
        <taxon>Gigartinales</taxon>
        <taxon>Gigartinaceae</taxon>
        <taxon>Chondrus</taxon>
    </lineage>
</organism>
<sequence length="235" mass="25537">MAPLRFIASCALLLTAVFGSPFPLEVIDIEEGFIPITLVRQGGDPVFALNNSVVGYGRLTDVGISVNRGASARLRFNVEVNAISAERLENSDSTFESSLNEEERQSYRSRKSSYSGGLGVSFLGVLGANINKRVTKESMEFARSLDVNYDQKSTLARKILEDVVESRVRITGELLATGVDLIPTVATARVRTARITLADNSRLSVVSSTADDLVALDSNNDPLPVSDKEYEVFDL</sequence>
<reference evidence="4" key="1">
    <citation type="journal article" date="2013" name="Proc. Natl. Acad. Sci. U.S.A.">
        <title>Genome structure and metabolic features in the red seaweed Chondrus crispus shed light on evolution of the Archaeplastida.</title>
        <authorList>
            <person name="Collen J."/>
            <person name="Porcel B."/>
            <person name="Carre W."/>
            <person name="Ball S.G."/>
            <person name="Chaparro C."/>
            <person name="Tonon T."/>
            <person name="Barbeyron T."/>
            <person name="Michel G."/>
            <person name="Noel B."/>
            <person name="Valentin K."/>
            <person name="Elias M."/>
            <person name="Artiguenave F."/>
            <person name="Arun A."/>
            <person name="Aury J.M."/>
            <person name="Barbosa-Neto J.F."/>
            <person name="Bothwell J.H."/>
            <person name="Bouget F.Y."/>
            <person name="Brillet L."/>
            <person name="Cabello-Hurtado F."/>
            <person name="Capella-Gutierrez S."/>
            <person name="Charrier B."/>
            <person name="Cladiere L."/>
            <person name="Cock J.M."/>
            <person name="Coelho S.M."/>
            <person name="Colleoni C."/>
            <person name="Czjzek M."/>
            <person name="Da Silva C."/>
            <person name="Delage L."/>
            <person name="Denoeud F."/>
            <person name="Deschamps P."/>
            <person name="Dittami S.M."/>
            <person name="Gabaldon T."/>
            <person name="Gachon C.M."/>
            <person name="Groisillier A."/>
            <person name="Herve C."/>
            <person name="Jabbari K."/>
            <person name="Katinka M."/>
            <person name="Kloareg B."/>
            <person name="Kowalczyk N."/>
            <person name="Labadie K."/>
            <person name="Leblanc C."/>
            <person name="Lopez P.J."/>
            <person name="McLachlan D.H."/>
            <person name="Meslet-Cladiere L."/>
            <person name="Moustafa A."/>
            <person name="Nehr Z."/>
            <person name="Nyvall Collen P."/>
            <person name="Panaud O."/>
            <person name="Partensky F."/>
            <person name="Poulain J."/>
            <person name="Rensing S.A."/>
            <person name="Rousvoal S."/>
            <person name="Samson G."/>
            <person name="Symeonidi A."/>
            <person name="Weissenbach J."/>
            <person name="Zambounis A."/>
            <person name="Wincker P."/>
            <person name="Boyen C."/>
        </authorList>
    </citation>
    <scope>NUCLEOTIDE SEQUENCE [LARGE SCALE GENOMIC DNA]</scope>
    <source>
        <strain evidence="4">cv. Stackhouse</strain>
    </source>
</reference>
<accession>R7QBR7</accession>
<protein>
    <recommendedName>
        <fullName evidence="5">Lipid-binding serum glycoprotein N-terminal domain-containing protein</fullName>
    </recommendedName>
</protein>
<evidence type="ECO:0000313" key="3">
    <source>
        <dbReference type="EMBL" id="CDF35479.1"/>
    </source>
</evidence>
<keyword evidence="4" id="KW-1185">Reference proteome</keyword>
<evidence type="ECO:0000313" key="4">
    <source>
        <dbReference type="Proteomes" id="UP000012073"/>
    </source>
</evidence>
<dbReference type="GeneID" id="17323017"/>
<gene>
    <name evidence="3" type="ORF">CHC_T00003984001</name>
</gene>
<feature type="region of interest" description="Disordered" evidence="1">
    <location>
        <begin position="94"/>
        <end position="113"/>
    </location>
</feature>
<dbReference type="Gramene" id="CDF35479">
    <property type="protein sequence ID" value="CDF35479"/>
    <property type="gene ID" value="CHC_T00003984001"/>
</dbReference>
<evidence type="ECO:0000256" key="1">
    <source>
        <dbReference type="SAM" id="MobiDB-lite"/>
    </source>
</evidence>
<dbReference type="KEGG" id="ccp:CHC_T00003984001"/>